<evidence type="ECO:0000256" key="2">
    <source>
        <dbReference type="ARBA" id="ARBA00012687"/>
    </source>
</evidence>
<dbReference type="GO" id="GO:0005543">
    <property type="term" value="F:phospholipid binding"/>
    <property type="evidence" value="ECO:0007669"/>
    <property type="project" value="TreeGrafter"/>
</dbReference>
<accession>A0A0B5FHP3</accession>
<evidence type="ECO:0000256" key="4">
    <source>
        <dbReference type="ARBA" id="ARBA00022516"/>
    </source>
</evidence>
<evidence type="ECO:0000256" key="10">
    <source>
        <dbReference type="HAMAP-Rule" id="MF_00392"/>
    </source>
</evidence>
<evidence type="ECO:0000256" key="6">
    <source>
        <dbReference type="ARBA" id="ARBA00022676"/>
    </source>
</evidence>
<keyword evidence="5 10" id="KW-0441">Lipid A biosynthesis</keyword>
<evidence type="ECO:0000256" key="9">
    <source>
        <dbReference type="ARBA" id="ARBA00048975"/>
    </source>
</evidence>
<dbReference type="EMBL" id="CP010311">
    <property type="protein sequence ID" value="AJF06888.1"/>
    <property type="molecule type" value="Genomic_DNA"/>
</dbReference>
<dbReference type="STRING" id="483547.GSUB_10430"/>
<dbReference type="RefSeq" id="WP_040200704.1">
    <property type="nucleotide sequence ID" value="NZ_CP010311.1"/>
</dbReference>
<dbReference type="GO" id="GO:0009245">
    <property type="term" value="P:lipid A biosynthetic process"/>
    <property type="evidence" value="ECO:0007669"/>
    <property type="project" value="UniProtKB-UniRule"/>
</dbReference>
<protein>
    <recommendedName>
        <fullName evidence="3 10">Lipid-A-disaccharide synthase</fullName>
        <ecNumber evidence="2 10">2.4.1.182</ecNumber>
    </recommendedName>
</protein>
<dbReference type="HAMAP" id="MF_00392">
    <property type="entry name" value="LpxB"/>
    <property type="match status" value="1"/>
</dbReference>
<evidence type="ECO:0000313" key="11">
    <source>
        <dbReference type="EMBL" id="AJF06888.1"/>
    </source>
</evidence>
<keyword evidence="7 10" id="KW-0808">Transferase</keyword>
<dbReference type="EC" id="2.4.1.182" evidence="2 10"/>
<dbReference type="Pfam" id="PF02684">
    <property type="entry name" value="LpxB"/>
    <property type="match status" value="1"/>
</dbReference>
<evidence type="ECO:0000256" key="8">
    <source>
        <dbReference type="ARBA" id="ARBA00023098"/>
    </source>
</evidence>
<sequence>MSDHDLNAQHRRALIVTGEASGDLHGANLIRAAHDIDPDLEFFGVGGRRMEEQGCEILFRGEELAVVGLFEVAAHFPAIYRAFRKLESVLKSDRRPDVLILIDFPEFNLRLAAKAKAAGVPVLYYVSPQVWAWRRGRVKTIARRVDRLAAIFPFEPQLYESLDIDVEYVGHPLVADLTLKESRQAYLERHGLDPERPVVGLFPGSRRSELKYIFDTIADTARTLHRLRPDIQFLLPVAHSLKHTNFYERILGSGLKIKMVQDNIYDTANACDAIASVSGTVTLQIALVGTPLAIIYKMNPLTFAIGKRLVKVPHIGLVNIVAGKGVVREFIQEAASAEAISAEVLHILEDQAYRDQIKEQLRKVRHLLGEGGCSEKVARMASEMSKGLEENSG</sequence>
<dbReference type="PANTHER" id="PTHR30372">
    <property type="entry name" value="LIPID-A-DISACCHARIDE SYNTHASE"/>
    <property type="match status" value="1"/>
</dbReference>
<gene>
    <name evidence="10" type="primary">lpxB</name>
    <name evidence="11" type="ORF">GSUB_10430</name>
</gene>
<name>A0A0B5FHP3_9BACT</name>
<comment type="catalytic activity">
    <reaction evidence="9 10">
        <text>a lipid X + a UDP-2-N,3-O-bis[(3R)-3-hydroxyacyl]-alpha-D-glucosamine = a lipid A disaccharide + UDP + H(+)</text>
        <dbReference type="Rhea" id="RHEA:67828"/>
        <dbReference type="ChEBI" id="CHEBI:15378"/>
        <dbReference type="ChEBI" id="CHEBI:58223"/>
        <dbReference type="ChEBI" id="CHEBI:137748"/>
        <dbReference type="ChEBI" id="CHEBI:176338"/>
        <dbReference type="ChEBI" id="CHEBI:176343"/>
        <dbReference type="EC" id="2.4.1.182"/>
    </reaction>
</comment>
<dbReference type="KEGG" id="gsb:GSUB_10430"/>
<dbReference type="GO" id="GO:0008915">
    <property type="term" value="F:lipid-A-disaccharide synthase activity"/>
    <property type="evidence" value="ECO:0007669"/>
    <property type="project" value="UniProtKB-UniRule"/>
</dbReference>
<organism evidence="11 12">
    <name type="scientific">Geoalkalibacter subterraneus</name>
    <dbReference type="NCBI Taxonomy" id="483547"/>
    <lineage>
        <taxon>Bacteria</taxon>
        <taxon>Pseudomonadati</taxon>
        <taxon>Thermodesulfobacteriota</taxon>
        <taxon>Desulfuromonadia</taxon>
        <taxon>Desulfuromonadales</taxon>
        <taxon>Geoalkalibacteraceae</taxon>
        <taxon>Geoalkalibacter</taxon>
    </lineage>
</organism>
<dbReference type="OrthoDB" id="9801642at2"/>
<dbReference type="Proteomes" id="UP000035036">
    <property type="component" value="Chromosome"/>
</dbReference>
<dbReference type="PANTHER" id="PTHR30372:SF4">
    <property type="entry name" value="LIPID-A-DISACCHARIDE SYNTHASE, MITOCHONDRIAL-RELATED"/>
    <property type="match status" value="1"/>
</dbReference>
<dbReference type="SUPFAM" id="SSF53756">
    <property type="entry name" value="UDP-Glycosyltransferase/glycogen phosphorylase"/>
    <property type="match status" value="1"/>
</dbReference>
<keyword evidence="4 10" id="KW-0444">Lipid biosynthesis</keyword>
<evidence type="ECO:0000256" key="1">
    <source>
        <dbReference type="ARBA" id="ARBA00002056"/>
    </source>
</evidence>
<dbReference type="AlphaFoldDB" id="A0A0B5FHP3"/>
<dbReference type="GO" id="GO:0016020">
    <property type="term" value="C:membrane"/>
    <property type="evidence" value="ECO:0007669"/>
    <property type="project" value="GOC"/>
</dbReference>
<dbReference type="HOGENOM" id="CLU_036577_3_1_7"/>
<evidence type="ECO:0000256" key="7">
    <source>
        <dbReference type="ARBA" id="ARBA00022679"/>
    </source>
</evidence>
<dbReference type="UniPathway" id="UPA00973"/>
<dbReference type="NCBIfam" id="TIGR00215">
    <property type="entry name" value="lpxB"/>
    <property type="match status" value="1"/>
</dbReference>
<keyword evidence="8 10" id="KW-0443">Lipid metabolism</keyword>
<comment type="pathway">
    <text evidence="10">Bacterial outer membrane biogenesis; LPS lipid A biosynthesis.</text>
</comment>
<evidence type="ECO:0000256" key="3">
    <source>
        <dbReference type="ARBA" id="ARBA00020902"/>
    </source>
</evidence>
<evidence type="ECO:0000256" key="5">
    <source>
        <dbReference type="ARBA" id="ARBA00022556"/>
    </source>
</evidence>
<comment type="similarity">
    <text evidence="10">Belongs to the LpxB family.</text>
</comment>
<evidence type="ECO:0000313" key="12">
    <source>
        <dbReference type="Proteomes" id="UP000035036"/>
    </source>
</evidence>
<comment type="function">
    <text evidence="1 10">Condensation of UDP-2,3-diacylglucosamine and 2,3-diacylglucosamine-1-phosphate to form lipid A disaccharide, a precursor of lipid A, a phosphorylated glycolipid that anchors the lipopolysaccharide to the outer membrane of the cell.</text>
</comment>
<dbReference type="InterPro" id="IPR003835">
    <property type="entry name" value="Glyco_trans_19"/>
</dbReference>
<keyword evidence="6 10" id="KW-0328">Glycosyltransferase</keyword>
<keyword evidence="12" id="KW-1185">Reference proteome</keyword>
<proteinExistence type="inferred from homology"/>
<reference evidence="11 12" key="1">
    <citation type="journal article" date="2015" name="Genome Announc.">
        <title>Genomes of Geoalkalibacter ferrihydriticus Z-0531T and Geoalkalibacter subterraneus Red1T, Two Haloalkaliphilic Metal-Reducing Deltaproteobacteria.</title>
        <authorList>
            <person name="Badalamenti J.P."/>
            <person name="Krajmalnik-Brown R."/>
            <person name="Torres C.I."/>
            <person name="Bond D.R."/>
        </authorList>
    </citation>
    <scope>NUCLEOTIDE SEQUENCE [LARGE SCALE GENOMIC DNA]</scope>
    <source>
        <strain evidence="11 12">Red1</strain>
    </source>
</reference>